<evidence type="ECO:0000313" key="1">
    <source>
        <dbReference type="EMBL" id="KKN81588.1"/>
    </source>
</evidence>
<protein>
    <submittedName>
        <fullName evidence="1">Uncharacterized protein</fullName>
    </submittedName>
</protein>
<accession>A0A0F9WS30</accession>
<dbReference type="AlphaFoldDB" id="A0A0F9WS30"/>
<organism evidence="1">
    <name type="scientific">marine sediment metagenome</name>
    <dbReference type="NCBI Taxonomy" id="412755"/>
    <lineage>
        <taxon>unclassified sequences</taxon>
        <taxon>metagenomes</taxon>
        <taxon>ecological metagenomes</taxon>
    </lineage>
</organism>
<name>A0A0F9WS30_9ZZZZ</name>
<gene>
    <name evidence="1" type="ORF">LCGC14_0318560</name>
</gene>
<reference evidence="1" key="1">
    <citation type="journal article" date="2015" name="Nature">
        <title>Complex archaea that bridge the gap between prokaryotes and eukaryotes.</title>
        <authorList>
            <person name="Spang A."/>
            <person name="Saw J.H."/>
            <person name="Jorgensen S.L."/>
            <person name="Zaremba-Niedzwiedzka K."/>
            <person name="Martijn J."/>
            <person name="Lind A.E."/>
            <person name="van Eijk R."/>
            <person name="Schleper C."/>
            <person name="Guy L."/>
            <person name="Ettema T.J."/>
        </authorList>
    </citation>
    <scope>NUCLEOTIDE SEQUENCE</scope>
</reference>
<proteinExistence type="predicted"/>
<sequence length="148" mass="16088">MKTLNLNGMSIPAHFWAECHVCGYIRFDKGHGKKCPDCHASLGGSLGIRLKNFLEDRICPKTNFRSLLDPGPLLKDDSSFIFSGPNSISGAPSKLSGKLDIALVKAKVLEFYGSERAGVSAAKGENFDELLEAMEEREARLDAAAEDD</sequence>
<dbReference type="EMBL" id="LAZR01000213">
    <property type="protein sequence ID" value="KKN81588.1"/>
    <property type="molecule type" value="Genomic_DNA"/>
</dbReference>
<comment type="caution">
    <text evidence="1">The sequence shown here is derived from an EMBL/GenBank/DDBJ whole genome shotgun (WGS) entry which is preliminary data.</text>
</comment>